<evidence type="ECO:0000313" key="9">
    <source>
        <dbReference type="EMBL" id="KAG0658352.1"/>
    </source>
</evidence>
<keyword evidence="4" id="KW-0223">Dioxygenase</keyword>
<keyword evidence="10" id="KW-1185">Reference proteome</keyword>
<dbReference type="Proteomes" id="UP000777482">
    <property type="component" value="Unassembled WGS sequence"/>
</dbReference>
<proteinExistence type="inferred from homology"/>
<comment type="cofactor">
    <cofactor evidence="1">
        <name>Fe(2+)</name>
        <dbReference type="ChEBI" id="CHEBI:29033"/>
    </cofactor>
</comment>
<dbReference type="Pfam" id="PF02668">
    <property type="entry name" value="TauD"/>
    <property type="match status" value="1"/>
</dbReference>
<evidence type="ECO:0000256" key="3">
    <source>
        <dbReference type="ARBA" id="ARBA00022723"/>
    </source>
</evidence>
<feature type="domain" description="TauD/TfdA-like" evidence="8">
    <location>
        <begin position="444"/>
        <end position="789"/>
    </location>
</feature>
<keyword evidence="3" id="KW-0479">Metal-binding</keyword>
<evidence type="ECO:0000256" key="5">
    <source>
        <dbReference type="ARBA" id="ARBA00023002"/>
    </source>
</evidence>
<name>A0A9P6VY58_RHOMI</name>
<dbReference type="GO" id="GO:0046872">
    <property type="term" value="F:metal ion binding"/>
    <property type="evidence" value="ECO:0007669"/>
    <property type="project" value="UniProtKB-KW"/>
</dbReference>
<dbReference type="PANTHER" id="PTHR43779">
    <property type="entry name" value="DIOXYGENASE RV0097-RELATED"/>
    <property type="match status" value="1"/>
</dbReference>
<accession>A0A9P6VY58</accession>
<evidence type="ECO:0000256" key="4">
    <source>
        <dbReference type="ARBA" id="ARBA00022964"/>
    </source>
</evidence>
<comment type="similarity">
    <text evidence="2">Belongs to the TfdA dioxygenase family.</text>
</comment>
<dbReference type="AlphaFoldDB" id="A0A9P6VY58"/>
<evidence type="ECO:0000259" key="8">
    <source>
        <dbReference type="Pfam" id="PF02668"/>
    </source>
</evidence>
<feature type="chain" id="PRO_5040114804" description="TauD/TfdA-like domain-containing protein" evidence="7">
    <location>
        <begin position="19"/>
        <end position="809"/>
    </location>
</feature>
<dbReference type="Gene3D" id="3.60.130.10">
    <property type="entry name" value="Clavaminate synthase-like"/>
    <property type="match status" value="1"/>
</dbReference>
<evidence type="ECO:0000256" key="7">
    <source>
        <dbReference type="SAM" id="SignalP"/>
    </source>
</evidence>
<evidence type="ECO:0000313" key="10">
    <source>
        <dbReference type="Proteomes" id="UP000777482"/>
    </source>
</evidence>
<feature type="signal peptide" evidence="7">
    <location>
        <begin position="1"/>
        <end position="18"/>
    </location>
</feature>
<keyword evidence="5" id="KW-0560">Oxidoreductase</keyword>
<evidence type="ECO:0000256" key="2">
    <source>
        <dbReference type="ARBA" id="ARBA00005896"/>
    </source>
</evidence>
<dbReference type="InterPro" id="IPR042098">
    <property type="entry name" value="TauD-like_sf"/>
</dbReference>
<comment type="caution">
    <text evidence="9">The sequence shown here is derived from an EMBL/GenBank/DDBJ whole genome shotgun (WGS) entry which is preliminary data.</text>
</comment>
<dbReference type="SUPFAM" id="SSF51197">
    <property type="entry name" value="Clavaminate synthase-like"/>
    <property type="match status" value="1"/>
</dbReference>
<reference evidence="9 10" key="1">
    <citation type="submission" date="2020-11" db="EMBL/GenBank/DDBJ databases">
        <title>Kefir isolates.</title>
        <authorList>
            <person name="Marcisauskas S."/>
            <person name="Kim Y."/>
            <person name="Blasche S."/>
        </authorList>
    </citation>
    <scope>NUCLEOTIDE SEQUENCE [LARGE SCALE GENOMIC DNA]</scope>
    <source>
        <strain evidence="9 10">KR</strain>
    </source>
</reference>
<keyword evidence="7" id="KW-0732">Signal</keyword>
<dbReference type="EMBL" id="PUHQ01000067">
    <property type="protein sequence ID" value="KAG0658352.1"/>
    <property type="molecule type" value="Genomic_DNA"/>
</dbReference>
<gene>
    <name evidence="9" type="ORF">C6P46_005808</name>
</gene>
<sequence>MFNFFALVAGCISGPSSACPPVSFAFRKHALPIPCPQLESASSATSWRRLAAPVAAVHLTARKHANPTSVLHPVRQLGLQRLTGSYAQVWSTHKWFCKQDEEGRKAFSFPPLTKSEADMFDDSRGRVLSARWIDKAEGSCDWLIVIDQVGWYRSDKNAKGMRVRSCLAYRLLRVRICFFERMVPCMDGWLTRVLEQADLLRDLQKPKADSVAEPERSCMLSLLNEIFYTFQAANGASTDPNETSAGPFHMAGLDICTIIRHAYQNRCLKPNFFSFYNEFFQEILLFHTLGLTNKVPNEIRGTFTKKSSARLTHLAEYMPYDEPKLKEAFTLLSHPLALKAYGNLFSPFSLLVSTLNNSNRCTVCTERPCTDSLAMTIPLPPAAHLGVQAIPYASSVGKRLRNEQFGVVVSGVRDINNVSPEEFQVCVRFRFQILPFGRPNPQAPCSLSQPRIEQLLYKHGVVVFEDVDLTPAGQWALTGAFDPAAVEYGHGPAGRPDNRSVLHNDLRNLSGTPVQLIGNGVVTDKHILQGIESPCQLKHPSHQSFHKTSIPDEDSEKGFTRFYRWHMDAALYRRDPPKVTTLYGLEMPTSRRNVVRYDDGTGDELEVPLGGTAFVSGKVMFDLLPPEYKSLAVRMRVKYMPHPYIAIGTAKSRPTGLGMESDGLEVPFEDLPPWEEKHVKTFPVCWKNPVTGNLHVQVHPSGIHELLIDALPPTAPRTESTLFPDGAHITDLKEARDLLYKLQRPGIAPEHVYVVDWKPRQLALFHNRGCLHSITGAFAPDEVRAFWQCNLASTDSPAGPTEEDLQLYA</sequence>
<evidence type="ECO:0000256" key="1">
    <source>
        <dbReference type="ARBA" id="ARBA00001954"/>
    </source>
</evidence>
<protein>
    <recommendedName>
        <fullName evidence="8">TauD/TfdA-like domain-containing protein</fullName>
    </recommendedName>
</protein>
<evidence type="ECO:0000256" key="6">
    <source>
        <dbReference type="ARBA" id="ARBA00023004"/>
    </source>
</evidence>
<dbReference type="InterPro" id="IPR003819">
    <property type="entry name" value="TauD/TfdA-like"/>
</dbReference>
<dbReference type="GO" id="GO:0051213">
    <property type="term" value="F:dioxygenase activity"/>
    <property type="evidence" value="ECO:0007669"/>
    <property type="project" value="UniProtKB-KW"/>
</dbReference>
<dbReference type="OrthoDB" id="93019at2759"/>
<keyword evidence="6" id="KW-0408">Iron</keyword>
<organism evidence="9 10">
    <name type="scientific">Rhodotorula mucilaginosa</name>
    <name type="common">Yeast</name>
    <name type="synonym">Rhodotorula rubra</name>
    <dbReference type="NCBI Taxonomy" id="5537"/>
    <lineage>
        <taxon>Eukaryota</taxon>
        <taxon>Fungi</taxon>
        <taxon>Dikarya</taxon>
        <taxon>Basidiomycota</taxon>
        <taxon>Pucciniomycotina</taxon>
        <taxon>Microbotryomycetes</taxon>
        <taxon>Sporidiobolales</taxon>
        <taxon>Sporidiobolaceae</taxon>
        <taxon>Rhodotorula</taxon>
    </lineage>
</organism>
<dbReference type="InterPro" id="IPR051178">
    <property type="entry name" value="TfdA_dioxygenase"/>
</dbReference>
<dbReference type="PANTHER" id="PTHR43779:SF2">
    <property type="entry name" value="ALPHA-KETOGLUTARATE-DEPENDENT XANTHINE DIOXYGENASE XAN1"/>
    <property type="match status" value="1"/>
</dbReference>